<evidence type="ECO:0000313" key="3">
    <source>
        <dbReference type="EMBL" id="KAG7193904.1"/>
    </source>
</evidence>
<evidence type="ECO:0000256" key="2">
    <source>
        <dbReference type="SAM" id="Phobius"/>
    </source>
</evidence>
<dbReference type="EMBL" id="JAHMUF010000009">
    <property type="protein sequence ID" value="KAG7193904.1"/>
    <property type="molecule type" value="Genomic_DNA"/>
</dbReference>
<sequence length="266" mass="29902">MSLKCAFMYTSKVLRPLSSRRMIHVTRIVMAKNDASTIDSYKLPSQTSINEWEFRYDFVPKVSEPKVPPVTPEAVAKDMIAEMQARNAREDQLTKSQSVKVEANLADVFHQGQSVMEDPVVVGDHAHAQEGLAVDENSGRGSLEVAPSIAPKPANRDKYVQSSINPLINDSQVANYGESEVDHKISEVPEQTPVWEDVEHSNELQRQDLSDPANRPAPDVTPKREEVYEDISGFFIPLVLIAFGGVGYYYYYYLIQKKQKGKTQIK</sequence>
<keyword evidence="2" id="KW-1133">Transmembrane helix</keyword>
<evidence type="ECO:0000313" key="4">
    <source>
        <dbReference type="Proteomes" id="UP000790833"/>
    </source>
</evidence>
<feature type="compositionally biased region" description="Basic and acidic residues" evidence="1">
    <location>
        <begin position="197"/>
        <end position="209"/>
    </location>
</feature>
<keyword evidence="2" id="KW-0812">Transmembrane</keyword>
<dbReference type="RefSeq" id="XP_043049451.1">
    <property type="nucleotide sequence ID" value="XM_043195746.1"/>
</dbReference>
<name>A0A9P8AIJ2_9ASCO</name>
<dbReference type="AlphaFoldDB" id="A0A9P8AIJ2"/>
<proteinExistence type="predicted"/>
<dbReference type="Proteomes" id="UP000790833">
    <property type="component" value="Unassembled WGS sequence"/>
</dbReference>
<comment type="caution">
    <text evidence="3">The sequence shown here is derived from an EMBL/GenBank/DDBJ whole genome shotgun (WGS) entry which is preliminary data.</text>
</comment>
<keyword evidence="2" id="KW-0472">Membrane</keyword>
<feature type="transmembrane region" description="Helical" evidence="2">
    <location>
        <begin position="231"/>
        <end position="252"/>
    </location>
</feature>
<feature type="region of interest" description="Disordered" evidence="1">
    <location>
        <begin position="196"/>
        <end position="222"/>
    </location>
</feature>
<gene>
    <name evidence="3" type="ORF">KQ657_005103</name>
</gene>
<dbReference type="GeneID" id="66118477"/>
<evidence type="ECO:0000256" key="1">
    <source>
        <dbReference type="SAM" id="MobiDB-lite"/>
    </source>
</evidence>
<reference evidence="3" key="1">
    <citation type="submission" date="2021-03" db="EMBL/GenBank/DDBJ databases">
        <authorList>
            <person name="Palmer J.M."/>
        </authorList>
    </citation>
    <scope>NUCLEOTIDE SEQUENCE</scope>
    <source>
        <strain evidence="3">ARV_011</strain>
    </source>
</reference>
<protein>
    <submittedName>
        <fullName evidence="3">Uncharacterized protein</fullName>
    </submittedName>
</protein>
<feature type="region of interest" description="Disordered" evidence="1">
    <location>
        <begin position="133"/>
        <end position="156"/>
    </location>
</feature>
<organism evidence="3 4">
    <name type="scientific">Scheffersomyces spartinae</name>
    <dbReference type="NCBI Taxonomy" id="45513"/>
    <lineage>
        <taxon>Eukaryota</taxon>
        <taxon>Fungi</taxon>
        <taxon>Dikarya</taxon>
        <taxon>Ascomycota</taxon>
        <taxon>Saccharomycotina</taxon>
        <taxon>Pichiomycetes</taxon>
        <taxon>Debaryomycetaceae</taxon>
        <taxon>Scheffersomyces</taxon>
    </lineage>
</organism>
<accession>A0A9P8AIJ2</accession>
<keyword evidence="4" id="KW-1185">Reference proteome</keyword>
<dbReference type="OrthoDB" id="4084695at2759"/>